<evidence type="ECO:0000313" key="2">
    <source>
        <dbReference type="EMBL" id="GAA2418000.1"/>
    </source>
</evidence>
<organism evidence="2 3">
    <name type="scientific">Actinomadura vinacea</name>
    <dbReference type="NCBI Taxonomy" id="115336"/>
    <lineage>
        <taxon>Bacteria</taxon>
        <taxon>Bacillati</taxon>
        <taxon>Actinomycetota</taxon>
        <taxon>Actinomycetes</taxon>
        <taxon>Streptosporangiales</taxon>
        <taxon>Thermomonosporaceae</taxon>
        <taxon>Actinomadura</taxon>
    </lineage>
</organism>
<protein>
    <recommendedName>
        <fullName evidence="4">Lipopolysaccharide biosynthesis protein</fullName>
    </recommendedName>
</protein>
<keyword evidence="3" id="KW-1185">Reference proteome</keyword>
<keyword evidence="1" id="KW-1133">Transmembrane helix</keyword>
<accession>A0ABP5W4U0</accession>
<reference evidence="3" key="1">
    <citation type="journal article" date="2019" name="Int. J. Syst. Evol. Microbiol.">
        <title>The Global Catalogue of Microorganisms (GCM) 10K type strain sequencing project: providing services to taxonomists for standard genome sequencing and annotation.</title>
        <authorList>
            <consortium name="The Broad Institute Genomics Platform"/>
            <consortium name="The Broad Institute Genome Sequencing Center for Infectious Disease"/>
            <person name="Wu L."/>
            <person name="Ma J."/>
        </authorList>
    </citation>
    <scope>NUCLEOTIDE SEQUENCE [LARGE SCALE GENOMIC DNA]</scope>
    <source>
        <strain evidence="3">JCM 3325</strain>
    </source>
</reference>
<evidence type="ECO:0000313" key="3">
    <source>
        <dbReference type="Proteomes" id="UP001501231"/>
    </source>
</evidence>
<sequence length="215" mass="22651">MTIRHFGGALRRHPVVALAAAALTLLMAAHVLTARPEYEARSAITLLSPRAPFPRNSYASFTPALVTNAEISARTMGSAEGRRRVRAAGGTAEYQVLLANRGNQELPIHDQPHLTVSSVASSAEEARRTHAAVLGVMLAQLLERQRGQGALPGSLITWQVTAGSGQPVPVTGRPSRRLLAIGLLGLVATLYAAAAADRRPARRVTGPPRPATADA</sequence>
<dbReference type="EMBL" id="BAAARW010000012">
    <property type="protein sequence ID" value="GAA2418000.1"/>
    <property type="molecule type" value="Genomic_DNA"/>
</dbReference>
<evidence type="ECO:0000256" key="1">
    <source>
        <dbReference type="SAM" id="Phobius"/>
    </source>
</evidence>
<keyword evidence="1" id="KW-0472">Membrane</keyword>
<dbReference type="Proteomes" id="UP001501231">
    <property type="component" value="Unassembled WGS sequence"/>
</dbReference>
<comment type="caution">
    <text evidence="2">The sequence shown here is derived from an EMBL/GenBank/DDBJ whole genome shotgun (WGS) entry which is preliminary data.</text>
</comment>
<dbReference type="RefSeq" id="WP_344589637.1">
    <property type="nucleotide sequence ID" value="NZ_BAAARW010000012.1"/>
</dbReference>
<name>A0ABP5W4U0_9ACTN</name>
<keyword evidence="1" id="KW-0812">Transmembrane</keyword>
<feature type="transmembrane region" description="Helical" evidence="1">
    <location>
        <begin position="178"/>
        <end position="196"/>
    </location>
</feature>
<proteinExistence type="predicted"/>
<gene>
    <name evidence="2" type="ORF">GCM10010191_30750</name>
</gene>
<evidence type="ECO:0008006" key="4">
    <source>
        <dbReference type="Google" id="ProtNLM"/>
    </source>
</evidence>